<dbReference type="AlphaFoldDB" id="V6EVK8"/>
<proteinExistence type="predicted"/>
<organism evidence="1 2">
    <name type="scientific">Magnetospirillum gryphiswaldense (strain DSM 6361 / JCM 21280 / NBRC 15271 / MSR-1)</name>
    <dbReference type="NCBI Taxonomy" id="431944"/>
    <lineage>
        <taxon>Bacteria</taxon>
        <taxon>Pseudomonadati</taxon>
        <taxon>Pseudomonadota</taxon>
        <taxon>Alphaproteobacteria</taxon>
        <taxon>Rhodospirillales</taxon>
        <taxon>Rhodospirillaceae</taxon>
        <taxon>Magnetospirillum</taxon>
    </lineage>
</organism>
<dbReference type="EMBL" id="HG794546">
    <property type="protein sequence ID" value="CDK97224.1"/>
    <property type="molecule type" value="Genomic_DNA"/>
</dbReference>
<name>V6EVK8_MAGGM</name>
<evidence type="ECO:0000313" key="2">
    <source>
        <dbReference type="Proteomes" id="UP000018922"/>
    </source>
</evidence>
<dbReference type="HOGENOM" id="CLU_2554223_0_0_5"/>
<gene>
    <name evidence="1" type="ordered locus">MGMSRv2__0009</name>
</gene>
<accession>V6EVK8</accession>
<keyword evidence="2" id="KW-1185">Reference proteome</keyword>
<sequence length="82" mass="8698">MYASVGLPPITTLTLLPSTTIPRGLAGDHTRLGTERPAMTKADMATMAMVENGLKGQGLLRTGLVHSEKSPSHCPDHGTVRF</sequence>
<dbReference type="Proteomes" id="UP000018922">
    <property type="component" value="Chromosome I"/>
</dbReference>
<evidence type="ECO:0000313" key="1">
    <source>
        <dbReference type="EMBL" id="CDK97224.1"/>
    </source>
</evidence>
<protein>
    <submittedName>
        <fullName evidence="1">Uncharacterized protein</fullName>
    </submittedName>
</protein>
<dbReference type="KEGG" id="mgy:MGMSRv2__0009"/>
<reference evidence="1 2" key="1">
    <citation type="journal article" date="2014" name="Genome Announc.">
        <title>Complete genome sequence of Magnetospirillum gryphiswaldense MSR-1.</title>
        <authorList>
            <person name="Wang X."/>
            <person name="Wang Q."/>
            <person name="Zhang W."/>
            <person name="Wang Y."/>
            <person name="Li L."/>
            <person name="Wen T."/>
            <person name="Zhang T."/>
            <person name="Zhang Y."/>
            <person name="Xu J."/>
            <person name="Hu J."/>
            <person name="Li S."/>
            <person name="Liu L."/>
            <person name="Liu J."/>
            <person name="Jiang W."/>
            <person name="Tian J."/>
            <person name="Li Y."/>
            <person name="Schuler D."/>
            <person name="Wang L."/>
            <person name="Li J."/>
        </authorList>
    </citation>
    <scope>NUCLEOTIDE SEQUENCE [LARGE SCALE GENOMIC DNA]</scope>
    <source>
        <strain evidence="2">DSM 6361 / JCM 21280 / NBRC 15271 / MSR-1</strain>
    </source>
</reference>